<keyword evidence="7" id="KW-0238">DNA-binding</keyword>
<dbReference type="Pfam" id="PF00309">
    <property type="entry name" value="Sigma54_AID"/>
    <property type="match status" value="1"/>
</dbReference>
<evidence type="ECO:0000256" key="7">
    <source>
        <dbReference type="ARBA" id="ARBA00023125"/>
    </source>
</evidence>
<evidence type="ECO:0000256" key="3">
    <source>
        <dbReference type="ARBA" id="ARBA00022679"/>
    </source>
</evidence>
<dbReference type="Gene3D" id="1.10.10.1330">
    <property type="entry name" value="RNA polymerase sigma-54 factor, core-binding domain"/>
    <property type="match status" value="1"/>
</dbReference>
<evidence type="ECO:0000256" key="6">
    <source>
        <dbReference type="ARBA" id="ARBA00023082"/>
    </source>
</evidence>
<evidence type="ECO:0000256" key="5">
    <source>
        <dbReference type="ARBA" id="ARBA00023015"/>
    </source>
</evidence>
<proteinExistence type="inferred from homology"/>
<reference evidence="12" key="1">
    <citation type="journal article" date="2019" name="Int. J. Syst. Evol. Microbiol.">
        <title>The Global Catalogue of Microorganisms (GCM) 10K type strain sequencing project: providing services to taxonomists for standard genome sequencing and annotation.</title>
        <authorList>
            <consortium name="The Broad Institute Genomics Platform"/>
            <consortium name="The Broad Institute Genome Sequencing Center for Infectious Disease"/>
            <person name="Wu L."/>
            <person name="Ma J."/>
        </authorList>
    </citation>
    <scope>NUCLEOTIDE SEQUENCE [LARGE SCALE GENOMIC DNA]</scope>
    <source>
        <strain evidence="12">TISTR 1858</strain>
    </source>
</reference>
<dbReference type="PROSITE" id="PS50044">
    <property type="entry name" value="SIGMA54_3"/>
    <property type="match status" value="1"/>
</dbReference>
<dbReference type="NCBIfam" id="TIGR02395">
    <property type="entry name" value="rpoN_sigma"/>
    <property type="match status" value="1"/>
</dbReference>
<evidence type="ECO:0000256" key="8">
    <source>
        <dbReference type="ARBA" id="ARBA00023163"/>
    </source>
</evidence>
<sequence>MDTYFQQEQRLQRKMSQSLLQSLHVLQFSSVELMQYLKEIAEENPLIDQSKFADSFTDYIYNYSQSVLDANLWVDRERSMAEKLKEQLKLIKVPKEQVAIVEFGIDSLNDDGYLDISTEEWAIKQQVTGDQIQHALRIIHQLEPAGIGARNLTECIFLQLTRHTNRFDPYIEDLLQNHLDWVANEDITEIAVTYNISTGEAEERIEQIKACHPRPGQLLQPEKTSYIIPEATILKSEGRWHVDFFKWSTPKIVIDTAYQHVKKEQKEAYTFLARKHQEIEKLNRAFVYRTNTLERVIDVIIKKQWQYFDFGIHAIKALTLREVAEELDLHPSTVSRAVANKYVQTTNGVLPLKFFLQSGIKQRNGNRQASVAVKLLLKELVEHEKPTSPYSDEVLRDKLKREFGIDVARRTVMKYREQLNIPSSFKRKELT</sequence>
<keyword evidence="2" id="KW-0240">DNA-directed RNA polymerase</keyword>
<feature type="domain" description="RNA polymerase sigma factor 54 core-binding" evidence="10">
    <location>
        <begin position="74"/>
        <end position="258"/>
    </location>
</feature>
<keyword evidence="12" id="KW-1185">Reference proteome</keyword>
<evidence type="ECO:0000256" key="2">
    <source>
        <dbReference type="ARBA" id="ARBA00022478"/>
    </source>
</evidence>
<dbReference type="InterPro" id="IPR038709">
    <property type="entry name" value="RpoN_core-bd_sf"/>
</dbReference>
<organism evidence="11 12">
    <name type="scientific">Oceanobacillus kapialis</name>
    <dbReference type="NCBI Taxonomy" id="481353"/>
    <lineage>
        <taxon>Bacteria</taxon>
        <taxon>Bacillati</taxon>
        <taxon>Bacillota</taxon>
        <taxon>Bacilli</taxon>
        <taxon>Bacillales</taxon>
        <taxon>Bacillaceae</taxon>
        <taxon>Oceanobacillus</taxon>
    </lineage>
</organism>
<accession>A0ABW5Q0G0</accession>
<evidence type="ECO:0000259" key="9">
    <source>
        <dbReference type="Pfam" id="PF04552"/>
    </source>
</evidence>
<evidence type="ECO:0000256" key="1">
    <source>
        <dbReference type="ARBA" id="ARBA00008798"/>
    </source>
</evidence>
<dbReference type="PRINTS" id="PR00045">
    <property type="entry name" value="SIGMA54FCT"/>
</dbReference>
<dbReference type="PANTHER" id="PTHR32248">
    <property type="entry name" value="RNA POLYMERASE SIGMA-54 FACTOR"/>
    <property type="match status" value="1"/>
</dbReference>
<dbReference type="PIRSF" id="PIRSF000774">
    <property type="entry name" value="RpoN"/>
    <property type="match status" value="1"/>
</dbReference>
<dbReference type="RefSeq" id="WP_379561866.1">
    <property type="nucleotide sequence ID" value="NZ_CP085256.1"/>
</dbReference>
<dbReference type="InterPro" id="IPR007634">
    <property type="entry name" value="RNA_pol_sigma_54_DNA-bd"/>
</dbReference>
<dbReference type="EMBL" id="JBHUMX010000035">
    <property type="protein sequence ID" value="MFD2629114.1"/>
    <property type="molecule type" value="Genomic_DNA"/>
</dbReference>
<dbReference type="Proteomes" id="UP001597451">
    <property type="component" value="Unassembled WGS sequence"/>
</dbReference>
<dbReference type="Pfam" id="PF04552">
    <property type="entry name" value="Sigma54_DBD"/>
    <property type="match status" value="1"/>
</dbReference>
<dbReference type="PANTHER" id="PTHR32248:SF4">
    <property type="entry name" value="RNA POLYMERASE SIGMA-54 FACTOR"/>
    <property type="match status" value="1"/>
</dbReference>
<gene>
    <name evidence="11" type="primary">rpoN</name>
    <name evidence="11" type="ORF">ACFSUN_10030</name>
</gene>
<keyword evidence="4" id="KW-0548">Nucleotidyltransferase</keyword>
<dbReference type="Gene3D" id="1.10.10.60">
    <property type="entry name" value="Homeodomain-like"/>
    <property type="match status" value="1"/>
</dbReference>
<keyword evidence="3" id="KW-0808">Transferase</keyword>
<keyword evidence="5" id="KW-0805">Transcription regulation</keyword>
<name>A0ABW5Q0G0_9BACI</name>
<dbReference type="InterPro" id="IPR007046">
    <property type="entry name" value="RNA_pol_sigma_54_core-bd"/>
</dbReference>
<evidence type="ECO:0000313" key="11">
    <source>
        <dbReference type="EMBL" id="MFD2629114.1"/>
    </source>
</evidence>
<comment type="caution">
    <text evidence="11">The sequence shown here is derived from an EMBL/GenBank/DDBJ whole genome shotgun (WGS) entry which is preliminary data.</text>
</comment>
<dbReference type="InterPro" id="IPR000394">
    <property type="entry name" value="RNA_pol_sigma_54"/>
</dbReference>
<evidence type="ECO:0000313" key="12">
    <source>
        <dbReference type="Proteomes" id="UP001597451"/>
    </source>
</evidence>
<evidence type="ECO:0000259" key="10">
    <source>
        <dbReference type="Pfam" id="PF04963"/>
    </source>
</evidence>
<keyword evidence="8" id="KW-0804">Transcription</keyword>
<dbReference type="Pfam" id="PF04963">
    <property type="entry name" value="Sigma54_CBD"/>
    <property type="match status" value="1"/>
</dbReference>
<feature type="domain" description="RNA polymerase sigma factor 54 DNA-binding" evidence="9">
    <location>
        <begin position="271"/>
        <end position="428"/>
    </location>
</feature>
<evidence type="ECO:0000256" key="4">
    <source>
        <dbReference type="ARBA" id="ARBA00022695"/>
    </source>
</evidence>
<keyword evidence="6" id="KW-0731">Sigma factor</keyword>
<comment type="similarity">
    <text evidence="1">Belongs to the sigma-54 factor family.</text>
</comment>
<protein>
    <submittedName>
        <fullName evidence="11">RNA polymerase factor sigma-54</fullName>
    </submittedName>
</protein>